<dbReference type="InterPro" id="IPR004045">
    <property type="entry name" value="Glutathione_S-Trfase_N"/>
</dbReference>
<feature type="domain" description="GST N-terminal" evidence="1">
    <location>
        <begin position="6"/>
        <end position="87"/>
    </location>
</feature>
<name>A0A2X4YAA8_SERPL</name>
<organism evidence="3 4">
    <name type="scientific">Serratia plymuthica</name>
    <dbReference type="NCBI Taxonomy" id="82996"/>
    <lineage>
        <taxon>Bacteria</taxon>
        <taxon>Pseudomonadati</taxon>
        <taxon>Pseudomonadota</taxon>
        <taxon>Gammaproteobacteria</taxon>
        <taxon>Enterobacterales</taxon>
        <taxon>Yersiniaceae</taxon>
        <taxon>Serratia</taxon>
    </lineage>
</organism>
<dbReference type="Proteomes" id="UP000248897">
    <property type="component" value="Chromosome 1"/>
</dbReference>
<proteinExistence type="predicted"/>
<evidence type="ECO:0000313" key="5">
    <source>
        <dbReference type="Proteomes" id="UP000594967"/>
    </source>
</evidence>
<dbReference type="PANTHER" id="PTHR42673:SF21">
    <property type="entry name" value="GLUTATHIONE S-TRANSFERASE YFCF"/>
    <property type="match status" value="1"/>
</dbReference>
<accession>A0A2X4YAA8</accession>
<dbReference type="Pfam" id="PF14834">
    <property type="entry name" value="GST_C_4"/>
    <property type="match status" value="1"/>
</dbReference>
<dbReference type="SFLD" id="SFLDS00019">
    <property type="entry name" value="Glutathione_Transferase_(cytos"/>
    <property type="match status" value="1"/>
</dbReference>
<dbReference type="GO" id="GO:0016034">
    <property type="term" value="F:maleylacetoacetate isomerase activity"/>
    <property type="evidence" value="ECO:0007669"/>
    <property type="project" value="TreeGrafter"/>
</dbReference>
<dbReference type="InterPro" id="IPR040079">
    <property type="entry name" value="Glutathione_S-Trfase"/>
</dbReference>
<dbReference type="SUPFAM" id="SSF52833">
    <property type="entry name" value="Thioredoxin-like"/>
    <property type="match status" value="1"/>
</dbReference>
<dbReference type="Pfam" id="PF13409">
    <property type="entry name" value="GST_N_2"/>
    <property type="match status" value="1"/>
</dbReference>
<dbReference type="CDD" id="cd00570">
    <property type="entry name" value="GST_N_family"/>
    <property type="match status" value="1"/>
</dbReference>
<keyword evidence="5" id="KW-1185">Reference proteome</keyword>
<evidence type="ECO:0000313" key="4">
    <source>
        <dbReference type="Proteomes" id="UP000248897"/>
    </source>
</evidence>
<dbReference type="RefSeq" id="WP_063200906.1">
    <property type="nucleotide sequence ID" value="NZ_CAMITG010000001.1"/>
</dbReference>
<dbReference type="PROSITE" id="PS50404">
    <property type="entry name" value="GST_NTER"/>
    <property type="match status" value="1"/>
</dbReference>
<evidence type="ECO:0000313" key="2">
    <source>
        <dbReference type="EMBL" id="QPS19024.1"/>
    </source>
</evidence>
<dbReference type="GO" id="GO:0004364">
    <property type="term" value="F:glutathione transferase activity"/>
    <property type="evidence" value="ECO:0007669"/>
    <property type="project" value="UniProtKB-EC"/>
</dbReference>
<dbReference type="SUPFAM" id="SSF47616">
    <property type="entry name" value="GST C-terminal domain-like"/>
    <property type="match status" value="1"/>
</dbReference>
<evidence type="ECO:0000259" key="1">
    <source>
        <dbReference type="PROSITE" id="PS50404"/>
    </source>
</evidence>
<protein>
    <submittedName>
        <fullName evidence="2">Glutathione transferase</fullName>
        <ecNumber evidence="2">2.5.1.18</ecNumber>
    </submittedName>
    <submittedName>
        <fullName evidence="3">Uncharacterized GST-like protein yfcF</fullName>
    </submittedName>
</protein>
<dbReference type="AlphaFoldDB" id="A0A2X4YAA8"/>
<dbReference type="GO" id="GO:0006559">
    <property type="term" value="P:L-phenylalanine catabolic process"/>
    <property type="evidence" value="ECO:0007669"/>
    <property type="project" value="TreeGrafter"/>
</dbReference>
<gene>
    <name evidence="3" type="primary">yfcF</name>
    <name evidence="2" type="ORF">I6G64_15610</name>
    <name evidence="3" type="ORF">NCTC12961_05209</name>
</gene>
<dbReference type="STRING" id="82996.ADP72_14085"/>
<dbReference type="CDD" id="cd03195">
    <property type="entry name" value="GST_C_4"/>
    <property type="match status" value="1"/>
</dbReference>
<dbReference type="EMBL" id="CP065673">
    <property type="protein sequence ID" value="QPS19024.1"/>
    <property type="molecule type" value="Genomic_DNA"/>
</dbReference>
<sequence length="212" mass="23735">MSQPIAELYTDSQFFSPYAMSAFIVLTEKSIPFTVKPVDLAQEENKGAAYAALSLTRRVPTLVIGEFQLSESSAISEYLEDIHPAHAVYPRDVKLRAKAREIQAWLRSDLLPIRVERPTEAVFGNEKFPPLSAAAGAAANTLIGAVEKLLSHGQDNLFREWCIADTDLALMLNRLVMNGDDVPENLRHYAQKQWQRPSVQAWLALPEQMRGK</sequence>
<dbReference type="EC" id="2.5.1.18" evidence="2"/>
<reference evidence="3 4" key="1">
    <citation type="submission" date="2018-06" db="EMBL/GenBank/DDBJ databases">
        <authorList>
            <consortium name="Pathogen Informatics"/>
            <person name="Doyle S."/>
        </authorList>
    </citation>
    <scope>NUCLEOTIDE SEQUENCE [LARGE SCALE GENOMIC DNA]</scope>
    <source>
        <strain evidence="3 4">NCTC12961</strain>
    </source>
</reference>
<dbReference type="GO" id="GO:0006749">
    <property type="term" value="P:glutathione metabolic process"/>
    <property type="evidence" value="ECO:0007669"/>
    <property type="project" value="TreeGrafter"/>
</dbReference>
<dbReference type="InterPro" id="IPR036249">
    <property type="entry name" value="Thioredoxin-like_sf"/>
</dbReference>
<dbReference type="EMBL" id="LS483469">
    <property type="protein sequence ID" value="SQI45424.1"/>
    <property type="molecule type" value="Genomic_DNA"/>
</dbReference>
<dbReference type="Gene3D" id="3.40.30.10">
    <property type="entry name" value="Glutaredoxin"/>
    <property type="match status" value="1"/>
</dbReference>
<dbReference type="InterPro" id="IPR034338">
    <property type="entry name" value="GST_4_C"/>
</dbReference>
<evidence type="ECO:0000313" key="3">
    <source>
        <dbReference type="EMBL" id="SQI45424.1"/>
    </source>
</evidence>
<dbReference type="PANTHER" id="PTHR42673">
    <property type="entry name" value="MALEYLACETOACETATE ISOMERASE"/>
    <property type="match status" value="1"/>
</dbReference>
<dbReference type="InterPro" id="IPR036282">
    <property type="entry name" value="Glutathione-S-Trfase_C_sf"/>
</dbReference>
<keyword evidence="2" id="KW-0808">Transferase</keyword>
<reference evidence="2 5" key="2">
    <citation type="submission" date="2020-12" db="EMBL/GenBank/DDBJ databases">
        <title>FDA dAtabase for Regulatory Grade micrObial Sequences (FDA-ARGOS): Supporting development and validation of Infectious Disease Dx tests.</title>
        <authorList>
            <person name="Sproer C."/>
            <person name="Gronow S."/>
            <person name="Severitt S."/>
            <person name="Schroder I."/>
            <person name="Tallon L."/>
            <person name="Sadzewicz L."/>
            <person name="Zhao X."/>
            <person name="Boylan J."/>
            <person name="Ott S."/>
            <person name="Bowen H."/>
            <person name="Vavikolanu K."/>
            <person name="Mehta A."/>
            <person name="Aluvathingal J."/>
            <person name="Nadendla S."/>
            <person name="Lowell S."/>
            <person name="Myers T."/>
            <person name="Yan Y."/>
            <person name="Sichtig H."/>
        </authorList>
    </citation>
    <scope>NUCLEOTIDE SEQUENCE [LARGE SCALE GENOMIC DNA]</scope>
    <source>
        <strain evidence="2 5">FDAARGOS_907</strain>
    </source>
</reference>
<dbReference type="Gene3D" id="1.20.1050.10">
    <property type="match status" value="1"/>
</dbReference>
<dbReference type="NCBIfam" id="NF011693">
    <property type="entry name" value="PRK15113.1"/>
    <property type="match status" value="1"/>
</dbReference>
<dbReference type="Proteomes" id="UP000594967">
    <property type="component" value="Chromosome"/>
</dbReference>